<accession>A0A8S1E843</accession>
<dbReference type="Gene3D" id="1.10.840.10">
    <property type="entry name" value="Ras guanine-nucleotide exchange factors catalytic domain"/>
    <property type="match status" value="1"/>
</dbReference>
<dbReference type="AlphaFoldDB" id="A0A8S1E843"/>
<feature type="region of interest" description="Disordered" evidence="1">
    <location>
        <begin position="64"/>
        <end position="136"/>
    </location>
</feature>
<protein>
    <submittedName>
        <fullName evidence="2">Uncharacterized protein</fullName>
    </submittedName>
</protein>
<evidence type="ECO:0000313" key="2">
    <source>
        <dbReference type="EMBL" id="CAB3396793.1"/>
    </source>
</evidence>
<feature type="compositionally biased region" description="Basic and acidic residues" evidence="1">
    <location>
        <begin position="277"/>
        <end position="293"/>
    </location>
</feature>
<name>A0A8S1E843_9PELO</name>
<reference evidence="2 3" key="1">
    <citation type="submission" date="2020-04" db="EMBL/GenBank/DDBJ databases">
        <authorList>
            <person name="Laetsch R D."/>
            <person name="Stevens L."/>
            <person name="Kumar S."/>
            <person name="Blaxter L. M."/>
        </authorList>
    </citation>
    <scope>NUCLEOTIDE SEQUENCE [LARGE SCALE GENOMIC DNA]</scope>
</reference>
<dbReference type="GO" id="GO:0005085">
    <property type="term" value="F:guanyl-nucleotide exchange factor activity"/>
    <property type="evidence" value="ECO:0007669"/>
    <property type="project" value="InterPro"/>
</dbReference>
<dbReference type="Proteomes" id="UP000494206">
    <property type="component" value="Unassembled WGS sequence"/>
</dbReference>
<dbReference type="OrthoDB" id="5877569at2759"/>
<feature type="region of interest" description="Disordered" evidence="1">
    <location>
        <begin position="250"/>
        <end position="365"/>
    </location>
</feature>
<feature type="region of interest" description="Disordered" evidence="1">
    <location>
        <begin position="148"/>
        <end position="221"/>
    </location>
</feature>
<feature type="compositionally biased region" description="Basic and acidic residues" evidence="1">
    <location>
        <begin position="125"/>
        <end position="136"/>
    </location>
</feature>
<comment type="caution">
    <text evidence="2">The sequence shown here is derived from an EMBL/GenBank/DDBJ whole genome shotgun (WGS) entry which is preliminary data.</text>
</comment>
<dbReference type="InterPro" id="IPR036964">
    <property type="entry name" value="RASGEF_cat_dom_sf"/>
</dbReference>
<dbReference type="GO" id="GO:0007264">
    <property type="term" value="P:small GTPase-mediated signal transduction"/>
    <property type="evidence" value="ECO:0007669"/>
    <property type="project" value="InterPro"/>
</dbReference>
<feature type="compositionally biased region" description="Pro residues" evidence="1">
    <location>
        <begin position="305"/>
        <end position="324"/>
    </location>
</feature>
<proteinExistence type="predicted"/>
<keyword evidence="3" id="KW-1185">Reference proteome</keyword>
<evidence type="ECO:0000313" key="3">
    <source>
        <dbReference type="Proteomes" id="UP000494206"/>
    </source>
</evidence>
<gene>
    <name evidence="2" type="ORF">CBOVIS_LOCUS299</name>
</gene>
<feature type="compositionally biased region" description="Pro residues" evidence="1">
    <location>
        <begin position="167"/>
        <end position="186"/>
    </location>
</feature>
<dbReference type="EMBL" id="CADEPM010000001">
    <property type="protein sequence ID" value="CAB3396793.1"/>
    <property type="molecule type" value="Genomic_DNA"/>
</dbReference>
<sequence>MFSCHFGYCCCCCCSSSPQSPIDRGDLRRPFKQFFESINPKSDFKNDEALETYLYQKSIEVQPKNCDPPVNDVKPRHSPTTLRSPGIKAPKPQSQSNNYSINHPVSMITHRNHSNTVPNTPVAPHETKRSFSHNSEADHHYNERRGHHNYHAHQQQQQQQQQKIPVLQPPPGYRSARRPPPPPIQPPTQNAPMAPQVRSSPTGSTTTPATGVAPPKLHPRRVAMSPLTKSPLTPSNDNHHQSTSAFQFPNVYDMAPPLPPRPSTESTSPPSTSTSAKENHDQLPIIFDREESHSPTVRLSVALPPALPPPRGSAFSRPPPPIPPKSTRAHSSSPTNSASPRDLLLEPASTPPPPLPPKTYKTRKN</sequence>
<feature type="compositionally biased region" description="Polar residues" evidence="1">
    <location>
        <begin position="92"/>
        <end position="103"/>
    </location>
</feature>
<evidence type="ECO:0000256" key="1">
    <source>
        <dbReference type="SAM" id="MobiDB-lite"/>
    </source>
</evidence>
<organism evidence="2 3">
    <name type="scientific">Caenorhabditis bovis</name>
    <dbReference type="NCBI Taxonomy" id="2654633"/>
    <lineage>
        <taxon>Eukaryota</taxon>
        <taxon>Metazoa</taxon>
        <taxon>Ecdysozoa</taxon>
        <taxon>Nematoda</taxon>
        <taxon>Chromadorea</taxon>
        <taxon>Rhabditida</taxon>
        <taxon>Rhabditina</taxon>
        <taxon>Rhabditomorpha</taxon>
        <taxon>Rhabditoidea</taxon>
        <taxon>Rhabditidae</taxon>
        <taxon>Peloderinae</taxon>
        <taxon>Caenorhabditis</taxon>
    </lineage>
</organism>
<feature type="compositionally biased region" description="Low complexity" evidence="1">
    <location>
        <begin position="199"/>
        <end position="215"/>
    </location>
</feature>
<feature type="compositionally biased region" description="Low complexity" evidence="1">
    <location>
        <begin position="263"/>
        <end position="275"/>
    </location>
</feature>
<feature type="compositionally biased region" description="Polar residues" evidence="1">
    <location>
        <begin position="329"/>
        <end position="339"/>
    </location>
</feature>